<comment type="caution">
    <text evidence="7">The sequence shown here is derived from an EMBL/GenBank/DDBJ whole genome shotgun (WGS) entry which is preliminary data.</text>
</comment>
<keyword evidence="5" id="KW-0998">Cell outer membrane</keyword>
<protein>
    <recommendedName>
        <fullName evidence="9">MipA/OmpV family protein</fullName>
    </recommendedName>
</protein>
<comment type="subcellular location">
    <subcellularLocation>
        <location evidence="1">Cell outer membrane</location>
    </subcellularLocation>
</comment>
<dbReference type="PANTHER" id="PTHR38776:SF1">
    <property type="entry name" value="MLTA-INTERACTING PROTEIN-RELATED"/>
    <property type="match status" value="1"/>
</dbReference>
<evidence type="ECO:0008006" key="9">
    <source>
        <dbReference type="Google" id="ProtNLM"/>
    </source>
</evidence>
<name>A0ABP9QZP5_9RHOO</name>
<evidence type="ECO:0000313" key="7">
    <source>
        <dbReference type="EMBL" id="GAA5169703.1"/>
    </source>
</evidence>
<dbReference type="Pfam" id="PF06629">
    <property type="entry name" value="MipA"/>
    <property type="match status" value="1"/>
</dbReference>
<feature type="chain" id="PRO_5046890115" description="MipA/OmpV family protein" evidence="6">
    <location>
        <begin position="21"/>
        <end position="291"/>
    </location>
</feature>
<dbReference type="EMBL" id="BAABLD010000015">
    <property type="protein sequence ID" value="GAA5169703.1"/>
    <property type="molecule type" value="Genomic_DNA"/>
</dbReference>
<keyword evidence="4" id="KW-0472">Membrane</keyword>
<evidence type="ECO:0000256" key="1">
    <source>
        <dbReference type="ARBA" id="ARBA00004442"/>
    </source>
</evidence>
<evidence type="ECO:0000256" key="5">
    <source>
        <dbReference type="ARBA" id="ARBA00023237"/>
    </source>
</evidence>
<keyword evidence="3 6" id="KW-0732">Signal</keyword>
<keyword evidence="8" id="KW-1185">Reference proteome</keyword>
<reference evidence="8" key="1">
    <citation type="journal article" date="2019" name="Int. J. Syst. Evol. Microbiol.">
        <title>The Global Catalogue of Microorganisms (GCM) 10K type strain sequencing project: providing services to taxonomists for standard genome sequencing and annotation.</title>
        <authorList>
            <consortium name="The Broad Institute Genomics Platform"/>
            <consortium name="The Broad Institute Genome Sequencing Center for Infectious Disease"/>
            <person name="Wu L."/>
            <person name="Ma J."/>
        </authorList>
    </citation>
    <scope>NUCLEOTIDE SEQUENCE [LARGE SCALE GENOMIC DNA]</scope>
    <source>
        <strain evidence="8">JCM 18715</strain>
    </source>
</reference>
<evidence type="ECO:0000256" key="6">
    <source>
        <dbReference type="SAM" id="SignalP"/>
    </source>
</evidence>
<dbReference type="InterPro" id="IPR010583">
    <property type="entry name" value="MipA"/>
</dbReference>
<gene>
    <name evidence="7" type="ORF">GCM10025770_31590</name>
</gene>
<proteinExistence type="inferred from homology"/>
<feature type="signal peptide" evidence="6">
    <location>
        <begin position="1"/>
        <end position="20"/>
    </location>
</feature>
<evidence type="ECO:0000256" key="3">
    <source>
        <dbReference type="ARBA" id="ARBA00022729"/>
    </source>
</evidence>
<evidence type="ECO:0000256" key="2">
    <source>
        <dbReference type="ARBA" id="ARBA00005722"/>
    </source>
</evidence>
<dbReference type="Proteomes" id="UP001500547">
    <property type="component" value="Unassembled WGS sequence"/>
</dbReference>
<evidence type="ECO:0000313" key="8">
    <source>
        <dbReference type="Proteomes" id="UP001500547"/>
    </source>
</evidence>
<dbReference type="PANTHER" id="PTHR38776">
    <property type="entry name" value="MLTA-INTERACTING PROTEIN-RELATED"/>
    <property type="match status" value="1"/>
</dbReference>
<accession>A0ABP9QZP5</accession>
<sequence length="291" mass="32336">MLKRLALAYLPVVAAGAVQAQTAPQGETNGVRTVPKWELGLGGFFYTLPDYRGADHQSSGILPFPYFYYRGDIIKADRGGVRGELYASDRLDLELSFSGNVPVNSDKNEARRGMPDLDPALEVGPQGIVRIFGRPTDTNRLDIRLPVRQVIGMEFGGVNSNFRSRGQVFTSALNFSHTPRKGWNFGAQAGLYFATKTYHQYLYGVDQQYATANRPAYEARGGYGGWQLTTAISRRFDKLWVGAYVRGSSVNGATFDDSPLVRRKYNYSAGFGIAWVFKESAERVVARDEEQ</sequence>
<dbReference type="RefSeq" id="WP_345534071.1">
    <property type="nucleotide sequence ID" value="NZ_BAABLD010000015.1"/>
</dbReference>
<evidence type="ECO:0000256" key="4">
    <source>
        <dbReference type="ARBA" id="ARBA00023136"/>
    </source>
</evidence>
<organism evidence="7 8">
    <name type="scientific">Viridibacterium curvum</name>
    <dbReference type="NCBI Taxonomy" id="1101404"/>
    <lineage>
        <taxon>Bacteria</taxon>
        <taxon>Pseudomonadati</taxon>
        <taxon>Pseudomonadota</taxon>
        <taxon>Betaproteobacteria</taxon>
        <taxon>Rhodocyclales</taxon>
        <taxon>Rhodocyclaceae</taxon>
        <taxon>Viridibacterium</taxon>
    </lineage>
</organism>
<comment type="similarity">
    <text evidence="2">Belongs to the MipA/OmpV family.</text>
</comment>